<dbReference type="SUPFAM" id="SSF47072">
    <property type="entry name" value="Cysteine alpha-hairpin motif"/>
    <property type="match status" value="1"/>
</dbReference>
<keyword evidence="3" id="KW-1015">Disulfide bond</keyword>
<dbReference type="PROSITE" id="PS51808">
    <property type="entry name" value="CHCH"/>
    <property type="match status" value="1"/>
</dbReference>
<gene>
    <name evidence="6" type="primary">AUGUSTUS-3.0.2_33754</name>
    <name evidence="6" type="ORF">TcasGA2_TC033754</name>
</gene>
<dbReference type="GO" id="GO:0005739">
    <property type="term" value="C:mitochondrion"/>
    <property type="evidence" value="ECO:0000318"/>
    <property type="project" value="GO_Central"/>
</dbReference>
<organism evidence="6 7">
    <name type="scientific">Tribolium castaneum</name>
    <name type="common">Red flour beetle</name>
    <dbReference type="NCBI Taxonomy" id="7070"/>
    <lineage>
        <taxon>Eukaryota</taxon>
        <taxon>Metazoa</taxon>
        <taxon>Ecdysozoa</taxon>
        <taxon>Arthropoda</taxon>
        <taxon>Hexapoda</taxon>
        <taxon>Insecta</taxon>
        <taxon>Pterygota</taxon>
        <taxon>Neoptera</taxon>
        <taxon>Endopterygota</taxon>
        <taxon>Coleoptera</taxon>
        <taxon>Polyphaga</taxon>
        <taxon>Cucujiformia</taxon>
        <taxon>Tenebrionidae</taxon>
        <taxon>Tenebrionidae incertae sedis</taxon>
        <taxon>Tribolium</taxon>
    </lineage>
</organism>
<evidence type="ECO:0000256" key="3">
    <source>
        <dbReference type="ARBA" id="ARBA00023157"/>
    </source>
</evidence>
<dbReference type="FunCoup" id="A0A139WEX3">
    <property type="interactions" value="425"/>
</dbReference>
<evidence type="ECO:0000256" key="1">
    <source>
        <dbReference type="ARBA" id="ARBA00004569"/>
    </source>
</evidence>
<dbReference type="PANTHER" id="PTHR46811:SF1">
    <property type="entry name" value="COILED-COIL-HELIX-COILED-COIL-HELIX DOMAIN-CONTAINING PROTEIN 7"/>
    <property type="match status" value="1"/>
</dbReference>
<proteinExistence type="inferred from homology"/>
<protein>
    <recommendedName>
        <fullName evidence="5">Coiled-coil-helix-coiled-coil-helix domain-containing protein 7</fullName>
    </recommendedName>
</protein>
<dbReference type="GO" id="GO:0033108">
    <property type="term" value="P:mitochondrial respiratory chain complex assembly"/>
    <property type="evidence" value="ECO:0000318"/>
    <property type="project" value="GO_Central"/>
</dbReference>
<dbReference type="OMA" id="QELSYKC"/>
<keyword evidence="7" id="KW-1185">Reference proteome</keyword>
<comment type="subcellular location">
    <subcellularLocation>
        <location evidence="1">Mitochondrion intermembrane space</location>
    </subcellularLocation>
</comment>
<dbReference type="InterPro" id="IPR051040">
    <property type="entry name" value="COX23"/>
</dbReference>
<dbReference type="STRING" id="7070.A0A139WEX3"/>
<dbReference type="Proteomes" id="UP000007266">
    <property type="component" value="Linkage group 7"/>
</dbReference>
<comment type="similarity">
    <text evidence="4">Belongs to the CHCHD7 family.</text>
</comment>
<reference evidence="6 7" key="1">
    <citation type="journal article" date="2008" name="Nature">
        <title>The genome of the model beetle and pest Tribolium castaneum.</title>
        <authorList>
            <consortium name="Tribolium Genome Sequencing Consortium"/>
            <person name="Richards S."/>
            <person name="Gibbs R.A."/>
            <person name="Weinstock G.M."/>
            <person name="Brown S.J."/>
            <person name="Denell R."/>
            <person name="Beeman R.W."/>
            <person name="Gibbs R."/>
            <person name="Beeman R.W."/>
            <person name="Brown S.J."/>
            <person name="Bucher G."/>
            <person name="Friedrich M."/>
            <person name="Grimmelikhuijzen C.J."/>
            <person name="Klingler M."/>
            <person name="Lorenzen M."/>
            <person name="Richards S."/>
            <person name="Roth S."/>
            <person name="Schroder R."/>
            <person name="Tautz D."/>
            <person name="Zdobnov E.M."/>
            <person name="Muzny D."/>
            <person name="Gibbs R.A."/>
            <person name="Weinstock G.M."/>
            <person name="Attaway T."/>
            <person name="Bell S."/>
            <person name="Buhay C.J."/>
            <person name="Chandrabose M.N."/>
            <person name="Chavez D."/>
            <person name="Clerk-Blankenburg K.P."/>
            <person name="Cree A."/>
            <person name="Dao M."/>
            <person name="Davis C."/>
            <person name="Chacko J."/>
            <person name="Dinh H."/>
            <person name="Dugan-Rocha S."/>
            <person name="Fowler G."/>
            <person name="Garner T.T."/>
            <person name="Garnes J."/>
            <person name="Gnirke A."/>
            <person name="Hawes A."/>
            <person name="Hernandez J."/>
            <person name="Hines S."/>
            <person name="Holder M."/>
            <person name="Hume J."/>
            <person name="Jhangiani S.N."/>
            <person name="Joshi V."/>
            <person name="Khan Z.M."/>
            <person name="Jackson L."/>
            <person name="Kovar C."/>
            <person name="Kowis A."/>
            <person name="Lee S."/>
            <person name="Lewis L.R."/>
            <person name="Margolis J."/>
            <person name="Morgan M."/>
            <person name="Nazareth L.V."/>
            <person name="Nguyen N."/>
            <person name="Okwuonu G."/>
            <person name="Parker D."/>
            <person name="Richards S."/>
            <person name="Ruiz S.J."/>
            <person name="Santibanez J."/>
            <person name="Savard J."/>
            <person name="Scherer S.E."/>
            <person name="Schneider B."/>
            <person name="Sodergren E."/>
            <person name="Tautz D."/>
            <person name="Vattahil S."/>
            <person name="Villasana D."/>
            <person name="White C.S."/>
            <person name="Wright R."/>
            <person name="Park Y."/>
            <person name="Beeman R.W."/>
            <person name="Lord J."/>
            <person name="Oppert B."/>
            <person name="Lorenzen M."/>
            <person name="Brown S."/>
            <person name="Wang L."/>
            <person name="Savard J."/>
            <person name="Tautz D."/>
            <person name="Richards S."/>
            <person name="Weinstock G."/>
            <person name="Gibbs R.A."/>
            <person name="Liu Y."/>
            <person name="Worley K."/>
            <person name="Weinstock G."/>
            <person name="Elsik C.G."/>
            <person name="Reese J.T."/>
            <person name="Elhaik E."/>
            <person name="Landan G."/>
            <person name="Graur D."/>
            <person name="Arensburger P."/>
            <person name="Atkinson P."/>
            <person name="Beeman R.W."/>
            <person name="Beidler J."/>
            <person name="Brown S.J."/>
            <person name="Demuth J.P."/>
            <person name="Drury D.W."/>
            <person name="Du Y.Z."/>
            <person name="Fujiwara H."/>
            <person name="Lorenzen M."/>
            <person name="Maselli V."/>
            <person name="Osanai M."/>
            <person name="Park Y."/>
            <person name="Robertson H.M."/>
            <person name="Tu Z."/>
            <person name="Wang J.J."/>
            <person name="Wang S."/>
            <person name="Richards S."/>
            <person name="Song H."/>
            <person name="Zhang L."/>
            <person name="Sodergren E."/>
            <person name="Werner D."/>
            <person name="Stanke M."/>
            <person name="Morgenstern B."/>
            <person name="Solovyev V."/>
            <person name="Kosarev P."/>
            <person name="Brown G."/>
            <person name="Chen H.C."/>
            <person name="Ermolaeva O."/>
            <person name="Hlavina W."/>
            <person name="Kapustin Y."/>
            <person name="Kiryutin B."/>
            <person name="Kitts P."/>
            <person name="Maglott D."/>
            <person name="Pruitt K."/>
            <person name="Sapojnikov V."/>
            <person name="Souvorov A."/>
            <person name="Mackey A.J."/>
            <person name="Waterhouse R.M."/>
            <person name="Wyder S."/>
            <person name="Zdobnov E.M."/>
            <person name="Zdobnov E.M."/>
            <person name="Wyder S."/>
            <person name="Kriventseva E.V."/>
            <person name="Kadowaki T."/>
            <person name="Bork P."/>
            <person name="Aranda M."/>
            <person name="Bao R."/>
            <person name="Beermann A."/>
            <person name="Berns N."/>
            <person name="Bolognesi R."/>
            <person name="Bonneton F."/>
            <person name="Bopp D."/>
            <person name="Brown S.J."/>
            <person name="Bucher G."/>
            <person name="Butts T."/>
            <person name="Chaumot A."/>
            <person name="Denell R.E."/>
            <person name="Ferrier D.E."/>
            <person name="Friedrich M."/>
            <person name="Gordon C.M."/>
            <person name="Jindra M."/>
            <person name="Klingler M."/>
            <person name="Lan Q."/>
            <person name="Lattorff H.M."/>
            <person name="Laudet V."/>
            <person name="von Levetsow C."/>
            <person name="Liu Z."/>
            <person name="Lutz R."/>
            <person name="Lynch J.A."/>
            <person name="da Fonseca R.N."/>
            <person name="Posnien N."/>
            <person name="Reuter R."/>
            <person name="Roth S."/>
            <person name="Savard J."/>
            <person name="Schinko J.B."/>
            <person name="Schmitt C."/>
            <person name="Schoppmeier M."/>
            <person name="Schroder R."/>
            <person name="Shippy T.D."/>
            <person name="Simonnet F."/>
            <person name="Marques-Souza H."/>
            <person name="Tautz D."/>
            <person name="Tomoyasu Y."/>
            <person name="Trauner J."/>
            <person name="Van der Zee M."/>
            <person name="Vervoort M."/>
            <person name="Wittkopp N."/>
            <person name="Wimmer E.A."/>
            <person name="Yang X."/>
            <person name="Jones A.K."/>
            <person name="Sattelle D.B."/>
            <person name="Ebert P.R."/>
            <person name="Nelson D."/>
            <person name="Scott J.G."/>
            <person name="Beeman R.W."/>
            <person name="Muthukrishnan S."/>
            <person name="Kramer K.J."/>
            <person name="Arakane Y."/>
            <person name="Beeman R.W."/>
            <person name="Zhu Q."/>
            <person name="Hogenkamp D."/>
            <person name="Dixit R."/>
            <person name="Oppert B."/>
            <person name="Jiang H."/>
            <person name="Zou Z."/>
            <person name="Marshall J."/>
            <person name="Elpidina E."/>
            <person name="Vinokurov K."/>
            <person name="Oppert C."/>
            <person name="Zou Z."/>
            <person name="Evans J."/>
            <person name="Lu Z."/>
            <person name="Zhao P."/>
            <person name="Sumathipala N."/>
            <person name="Altincicek B."/>
            <person name="Vilcinskas A."/>
            <person name="Williams M."/>
            <person name="Hultmark D."/>
            <person name="Hetru C."/>
            <person name="Jiang H."/>
            <person name="Grimmelikhuijzen C.J."/>
            <person name="Hauser F."/>
            <person name="Cazzamali G."/>
            <person name="Williamson M."/>
            <person name="Park Y."/>
            <person name="Li B."/>
            <person name="Tanaka Y."/>
            <person name="Predel R."/>
            <person name="Neupert S."/>
            <person name="Schachtner J."/>
            <person name="Verleyen P."/>
            <person name="Raible F."/>
            <person name="Bork P."/>
            <person name="Friedrich M."/>
            <person name="Walden K.K."/>
            <person name="Robertson H.M."/>
            <person name="Angeli S."/>
            <person name="Foret S."/>
            <person name="Bucher G."/>
            <person name="Schuetz S."/>
            <person name="Maleszka R."/>
            <person name="Wimmer E.A."/>
            <person name="Beeman R.W."/>
            <person name="Lorenzen M."/>
            <person name="Tomoyasu Y."/>
            <person name="Miller S.C."/>
            <person name="Grossmann D."/>
            <person name="Bucher G."/>
        </authorList>
    </citation>
    <scope>NUCLEOTIDE SEQUENCE [LARGE SCALE GENOMIC DNA]</scope>
    <source>
        <strain evidence="6 7">Georgia GA2</strain>
    </source>
</reference>
<evidence type="ECO:0000313" key="6">
    <source>
        <dbReference type="EMBL" id="KYB26462.1"/>
    </source>
</evidence>
<evidence type="ECO:0000313" key="7">
    <source>
        <dbReference type="Proteomes" id="UP000007266"/>
    </source>
</evidence>
<dbReference type="InParanoid" id="A0A139WEX3"/>
<reference evidence="6 7" key="2">
    <citation type="journal article" date="2010" name="Nucleic Acids Res.">
        <title>BeetleBase in 2010: revisions to provide comprehensive genomic information for Tribolium castaneum.</title>
        <authorList>
            <person name="Kim H.S."/>
            <person name="Murphy T."/>
            <person name="Xia J."/>
            <person name="Caragea D."/>
            <person name="Park Y."/>
            <person name="Beeman R.W."/>
            <person name="Lorenzen M.D."/>
            <person name="Butcher S."/>
            <person name="Manak J.R."/>
            <person name="Brown S.J."/>
        </authorList>
    </citation>
    <scope>GENOME REANNOTATION</scope>
    <source>
        <strain evidence="6 7">Georgia GA2</strain>
    </source>
</reference>
<dbReference type="AlphaFoldDB" id="A0A139WEX3"/>
<dbReference type="KEGG" id="tca:663128"/>
<sequence>MKNTDAARMNPCLKEQEQTYKCFHKNNFDKEACQLHIENYKSCKSFWNFVKSERMRKGIRPALPPVEEREQIKQEYMSRFSTS</sequence>
<evidence type="ECO:0000256" key="4">
    <source>
        <dbReference type="ARBA" id="ARBA00038205"/>
    </source>
</evidence>
<evidence type="ECO:0000256" key="5">
    <source>
        <dbReference type="ARBA" id="ARBA00039509"/>
    </source>
</evidence>
<evidence type="ECO:0000256" key="2">
    <source>
        <dbReference type="ARBA" id="ARBA00023128"/>
    </source>
</evidence>
<dbReference type="Gene3D" id="1.10.287.1130">
    <property type="entry name" value="CytochromE C oxidase copper chaperone"/>
    <property type="match status" value="1"/>
</dbReference>
<accession>A0A139WEX3</accession>
<dbReference type="GO" id="GO:0005758">
    <property type="term" value="C:mitochondrial intermembrane space"/>
    <property type="evidence" value="ECO:0007669"/>
    <property type="project" value="UniProtKB-SubCell"/>
</dbReference>
<name>A0A139WEX3_TRICA</name>
<keyword evidence="2" id="KW-0496">Mitochondrion</keyword>
<dbReference type="OrthoDB" id="9971592at2759"/>
<dbReference type="InterPro" id="IPR009069">
    <property type="entry name" value="Cys_alpha_HP_mot_SF"/>
</dbReference>
<dbReference type="EMBL" id="KQ971354">
    <property type="protein sequence ID" value="KYB26462.1"/>
    <property type="molecule type" value="Genomic_DNA"/>
</dbReference>
<dbReference type="PANTHER" id="PTHR46811">
    <property type="entry name" value="COILED-COIL-HELIX-COILED-COIL-HELIX DOMAIN-CONTAINING PROTEIN 7"/>
    <property type="match status" value="1"/>
</dbReference>